<dbReference type="GO" id="GO:0006281">
    <property type="term" value="P:DNA repair"/>
    <property type="evidence" value="ECO:0007669"/>
    <property type="project" value="UniProtKB-KW"/>
</dbReference>
<dbReference type="PROSITE" id="PS50172">
    <property type="entry name" value="BRCT"/>
    <property type="match status" value="1"/>
</dbReference>
<feature type="non-terminal residue" evidence="9">
    <location>
        <position position="1"/>
    </location>
</feature>
<evidence type="ECO:0000313" key="9">
    <source>
        <dbReference type="EMBL" id="PIT86560.1"/>
    </source>
</evidence>
<name>A0A2M6W1H4_9BACT</name>
<evidence type="ECO:0000313" key="10">
    <source>
        <dbReference type="Proteomes" id="UP000229362"/>
    </source>
</evidence>
<feature type="domain" description="BRCT" evidence="8">
    <location>
        <begin position="120"/>
        <end position="196"/>
    </location>
</feature>
<dbReference type="SUPFAM" id="SSF47781">
    <property type="entry name" value="RuvA domain 2-like"/>
    <property type="match status" value="1"/>
</dbReference>
<evidence type="ECO:0000259" key="8">
    <source>
        <dbReference type="PROSITE" id="PS50172"/>
    </source>
</evidence>
<evidence type="ECO:0000256" key="4">
    <source>
        <dbReference type="ARBA" id="ARBA00022763"/>
    </source>
</evidence>
<dbReference type="GO" id="GO:0003677">
    <property type="term" value="F:DNA binding"/>
    <property type="evidence" value="ECO:0007669"/>
    <property type="project" value="InterPro"/>
</dbReference>
<comment type="caution">
    <text evidence="9">The sequence shown here is derived from an EMBL/GenBank/DDBJ whole genome shotgun (WGS) entry which is preliminary data.</text>
</comment>
<dbReference type="CDD" id="cd17748">
    <property type="entry name" value="BRCT_DNA_ligase_like"/>
    <property type="match status" value="1"/>
</dbReference>
<keyword evidence="1 9" id="KW-0436">Ligase</keyword>
<dbReference type="Gene3D" id="1.10.150.20">
    <property type="entry name" value="5' to 3' exonuclease, C-terminal subdomain"/>
    <property type="match status" value="2"/>
</dbReference>
<proteinExistence type="predicted"/>
<dbReference type="Proteomes" id="UP000229362">
    <property type="component" value="Unassembled WGS sequence"/>
</dbReference>
<dbReference type="Pfam" id="PF00533">
    <property type="entry name" value="BRCT"/>
    <property type="match status" value="1"/>
</dbReference>
<dbReference type="FunFam" id="1.10.150.20:FF:000006">
    <property type="entry name" value="DNA ligase"/>
    <property type="match status" value="1"/>
</dbReference>
<reference evidence="10" key="1">
    <citation type="submission" date="2017-09" db="EMBL/GenBank/DDBJ databases">
        <title>Depth-based differentiation of microbial function through sediment-hosted aquifers and enrichment of novel symbionts in the deep terrestrial subsurface.</title>
        <authorList>
            <person name="Probst A.J."/>
            <person name="Ladd B."/>
            <person name="Jarett J.K."/>
            <person name="Geller-Mcgrath D.E."/>
            <person name="Sieber C.M.K."/>
            <person name="Emerson J.B."/>
            <person name="Anantharaman K."/>
            <person name="Thomas B.C."/>
            <person name="Malmstrom R."/>
            <person name="Stieglmeier M."/>
            <person name="Klingl A."/>
            <person name="Woyke T."/>
            <person name="Ryan C.M."/>
            <person name="Banfield J.F."/>
        </authorList>
    </citation>
    <scope>NUCLEOTIDE SEQUENCE [LARGE SCALE GENOMIC DNA]</scope>
</reference>
<accession>A0A2M6W1H4</accession>
<sequence length="196" mass="20972">AADIFTLTVGDLAPLERFAEKSAENLVRAIGAAKKISLPRFIFSLGIPHVGEETAVRLAEHFGTLKKVMGASEEQLAEVPDVGKKVAQSLVEYFRDSLSQKRIDDLLRNGVNIQKMEVSKKSGVFAGKVFVLTGALPSLGRDEATEMIRSAGGSVSGSVSKKTDYLLAGENAGSKLQKAKDLGVPVLTEQAFLQQI</sequence>
<protein>
    <submittedName>
        <fullName evidence="9">DNA ligase</fullName>
        <ecNumber evidence="9">6.5.1.2</ecNumber>
    </submittedName>
</protein>
<keyword evidence="7" id="KW-0234">DNA repair</keyword>
<keyword evidence="4" id="KW-0227">DNA damage</keyword>
<evidence type="ECO:0000256" key="7">
    <source>
        <dbReference type="ARBA" id="ARBA00023204"/>
    </source>
</evidence>
<dbReference type="InterPro" id="IPR003583">
    <property type="entry name" value="Hlx-hairpin-Hlx_DNA-bd_motif"/>
</dbReference>
<evidence type="ECO:0000256" key="5">
    <source>
        <dbReference type="ARBA" id="ARBA00022833"/>
    </source>
</evidence>
<organism evidence="9 10">
    <name type="scientific">Candidatus Magasanikbacteria bacterium CG10_big_fil_rev_8_21_14_0_10_43_6</name>
    <dbReference type="NCBI Taxonomy" id="1974650"/>
    <lineage>
        <taxon>Bacteria</taxon>
        <taxon>Candidatus Magasanikiibacteriota</taxon>
    </lineage>
</organism>
<keyword evidence="3" id="KW-0479">Metal-binding</keyword>
<dbReference type="EMBL" id="PFBZ01000106">
    <property type="protein sequence ID" value="PIT86560.1"/>
    <property type="molecule type" value="Genomic_DNA"/>
</dbReference>
<dbReference type="SUPFAM" id="SSF52113">
    <property type="entry name" value="BRCT domain"/>
    <property type="match status" value="1"/>
</dbReference>
<dbReference type="GO" id="GO:0006260">
    <property type="term" value="P:DNA replication"/>
    <property type="evidence" value="ECO:0007669"/>
    <property type="project" value="UniProtKB-KW"/>
</dbReference>
<dbReference type="EC" id="6.5.1.2" evidence="9"/>
<evidence type="ECO:0000256" key="6">
    <source>
        <dbReference type="ARBA" id="ARBA00023027"/>
    </source>
</evidence>
<dbReference type="AlphaFoldDB" id="A0A2M6W1H4"/>
<dbReference type="SMART" id="SM00292">
    <property type="entry name" value="BRCT"/>
    <property type="match status" value="1"/>
</dbReference>
<keyword evidence="6" id="KW-0520">NAD</keyword>
<keyword evidence="2" id="KW-0235">DNA replication</keyword>
<dbReference type="InterPro" id="IPR010994">
    <property type="entry name" value="RuvA_2-like"/>
</dbReference>
<dbReference type="SMART" id="SM00278">
    <property type="entry name" value="HhH1"/>
    <property type="match status" value="3"/>
</dbReference>
<dbReference type="InterPro" id="IPR041663">
    <property type="entry name" value="DisA/LigA_HHH"/>
</dbReference>
<evidence type="ECO:0000256" key="1">
    <source>
        <dbReference type="ARBA" id="ARBA00022598"/>
    </source>
</evidence>
<dbReference type="InterPro" id="IPR036420">
    <property type="entry name" value="BRCT_dom_sf"/>
</dbReference>
<dbReference type="Gene3D" id="3.40.50.10190">
    <property type="entry name" value="BRCT domain"/>
    <property type="match status" value="1"/>
</dbReference>
<dbReference type="GO" id="GO:0046872">
    <property type="term" value="F:metal ion binding"/>
    <property type="evidence" value="ECO:0007669"/>
    <property type="project" value="UniProtKB-KW"/>
</dbReference>
<evidence type="ECO:0000256" key="2">
    <source>
        <dbReference type="ARBA" id="ARBA00022705"/>
    </source>
</evidence>
<keyword evidence="5" id="KW-0862">Zinc</keyword>
<dbReference type="Pfam" id="PF12826">
    <property type="entry name" value="HHH_2"/>
    <property type="match status" value="1"/>
</dbReference>
<dbReference type="InterPro" id="IPR001357">
    <property type="entry name" value="BRCT_dom"/>
</dbReference>
<gene>
    <name evidence="9" type="primary">ligA</name>
    <name evidence="9" type="ORF">COU33_02460</name>
</gene>
<evidence type="ECO:0000256" key="3">
    <source>
        <dbReference type="ARBA" id="ARBA00022723"/>
    </source>
</evidence>
<dbReference type="GO" id="GO:0003911">
    <property type="term" value="F:DNA ligase (NAD+) activity"/>
    <property type="evidence" value="ECO:0007669"/>
    <property type="project" value="UniProtKB-EC"/>
</dbReference>